<name>A0ABD0UTN3_DENTH</name>
<dbReference type="SUPFAM" id="SSF81301">
    <property type="entry name" value="Nucleotidyltransferase"/>
    <property type="match status" value="1"/>
</dbReference>
<feature type="compositionally biased region" description="Polar residues" evidence="1">
    <location>
        <begin position="843"/>
        <end position="859"/>
    </location>
</feature>
<feature type="compositionally biased region" description="Low complexity" evidence="1">
    <location>
        <begin position="585"/>
        <end position="596"/>
    </location>
</feature>
<dbReference type="Pfam" id="PF26180">
    <property type="entry name" value="PAP-OAS1"/>
    <property type="match status" value="1"/>
</dbReference>
<proteinExistence type="predicted"/>
<evidence type="ECO:0000313" key="4">
    <source>
        <dbReference type="EMBL" id="KAL0916203.1"/>
    </source>
</evidence>
<reference evidence="4 5" key="1">
    <citation type="journal article" date="2024" name="Plant Biotechnol. J.">
        <title>Dendrobium thyrsiflorum genome and its molecular insights into genes involved in important horticultural traits.</title>
        <authorList>
            <person name="Chen B."/>
            <person name="Wang J.Y."/>
            <person name="Zheng P.J."/>
            <person name="Li K.L."/>
            <person name="Liang Y.M."/>
            <person name="Chen X.F."/>
            <person name="Zhang C."/>
            <person name="Zhao X."/>
            <person name="He X."/>
            <person name="Zhang G.Q."/>
            <person name="Liu Z.J."/>
            <person name="Xu Q."/>
        </authorList>
    </citation>
    <scope>NUCLEOTIDE SEQUENCE [LARGE SCALE GENOMIC DNA]</scope>
    <source>
        <strain evidence="4">GZMU011</strain>
    </source>
</reference>
<dbReference type="InterPro" id="IPR043519">
    <property type="entry name" value="NT_sf"/>
</dbReference>
<dbReference type="AlphaFoldDB" id="A0ABD0UTN3"/>
<dbReference type="EMBL" id="JANQDX010000011">
    <property type="protein sequence ID" value="KAL0916203.1"/>
    <property type="molecule type" value="Genomic_DNA"/>
</dbReference>
<feature type="compositionally biased region" description="Polar residues" evidence="1">
    <location>
        <begin position="612"/>
        <end position="625"/>
    </location>
</feature>
<feature type="region of interest" description="Disordered" evidence="1">
    <location>
        <begin position="1"/>
        <end position="45"/>
    </location>
</feature>
<evidence type="ECO:0000256" key="1">
    <source>
        <dbReference type="SAM" id="MobiDB-lite"/>
    </source>
</evidence>
<dbReference type="InterPro" id="IPR054708">
    <property type="entry name" value="MTPAP-like_central"/>
</dbReference>
<sequence length="890" mass="98142">MGDLQLWPQQLDGISAAEDDHNRPSPPSPAAPSSTSRPPNPHHSAIGADAWMQAEQATQEVIHHILPTVISEQRRKAVVDYVQKLIRGFLNSEVFPFGSVPLKTYLPDGDIDLTTAGFPNIEDVLAADVRSVLEVEAHNKDAEFEVKDVQLIHAEVKLVKCLVQNIVVDISFNQIGGLCTLCFLEQVDHLIGKDHLFKRSIILIKAWCYYESRILGAQHGLISTYALETLILYIFHLFHSSLHGPLAVLYKFLDFYSKFDWDNFCVSLNGPVSVSSLVELPAETVETDGGNLLLTKEFFRSCVDNFSVAPKGSDSRNFIKKHLNIVDPLRESNNLGRSVSKGNFYRIRSAFTYGAWKLGRLLQLPGKSIANEVNMFFLNTIDRHGSGERPDVQDLIPRCLDGASDLVNGFLAPSAENIEKERADKQSSESLTTDACIDSSEGDKNIRISSLDGYDDRVPLQRQSSCKQKNVTNLESGGVEVDGVSFVRIIDDAKDLASVRASVSIDISENYSTSVSTSEAGISSFGKAHHVPHSFYVPENGNGKDLTSDTINSVNLGSSHSVSFNRASGSPEEMSNSEQLDSCETDSSSSCTSSTSNHGSAFPSESLHFANQAPSGNEWNDTNGSYNVPNKFSDLTGDYEMHFRSLSYARWCQEQITRTYFLPIHQSPTYTYHQSRDAWSRGSIYTPMNANGVTPRPPFSPTGYYPVNLPFFPSTYGPEPKPRGTGTYFPNTNHRVYKERQYPGRGKNPMSANQFPRPRINGRSDISHDKNLEKGPQEPATQTIPMFGGSGRGRPPVLDIPHSSFRPSLKGSPHANGINLPTDYGRLEFGSLGPVSFGTLSLENGNSHSQDSGFSNAALNEQKPAIHSNRERSSQSYQLKDEVDFPPLSG</sequence>
<dbReference type="Proteomes" id="UP001552299">
    <property type="component" value="Unassembled WGS sequence"/>
</dbReference>
<feature type="compositionally biased region" description="Polar residues" evidence="1">
    <location>
        <begin position="561"/>
        <end position="580"/>
    </location>
</feature>
<comment type="caution">
    <text evidence="4">The sequence shown here is derived from an EMBL/GenBank/DDBJ whole genome shotgun (WGS) entry which is preliminary data.</text>
</comment>
<evidence type="ECO:0000259" key="3">
    <source>
        <dbReference type="Pfam" id="PF26180"/>
    </source>
</evidence>
<dbReference type="InterPro" id="IPR058921">
    <property type="entry name" value="PAP/OAS1-rel"/>
</dbReference>
<feature type="region of interest" description="Disordered" evidence="1">
    <location>
        <begin position="561"/>
        <end position="625"/>
    </location>
</feature>
<evidence type="ECO:0000313" key="5">
    <source>
        <dbReference type="Proteomes" id="UP001552299"/>
    </source>
</evidence>
<dbReference type="PANTHER" id="PTHR45979">
    <property type="entry name" value="PAP/OAS1 SUBSTRATE-BINDING DOMAIN SUPERFAMILY"/>
    <property type="match status" value="1"/>
</dbReference>
<gene>
    <name evidence="4" type="ORF">M5K25_013695</name>
</gene>
<feature type="domain" description="PAP/OAS1 substrate-binding-related" evidence="3">
    <location>
        <begin position="191"/>
        <end position="381"/>
    </location>
</feature>
<feature type="region of interest" description="Disordered" evidence="1">
    <location>
        <begin position="740"/>
        <end position="817"/>
    </location>
</feature>
<dbReference type="CDD" id="cd05402">
    <property type="entry name" value="NT_PAP_TUTase"/>
    <property type="match status" value="1"/>
</dbReference>
<dbReference type="PANTHER" id="PTHR45979:SF2">
    <property type="entry name" value="PAP_OAS1 SUBSTRATE-BINDING DOMAIN SUPERFAMILY"/>
    <property type="match status" value="1"/>
</dbReference>
<feature type="domain" description="Poly(A) RNA polymerase mitochondrial-like central palm" evidence="2">
    <location>
        <begin position="59"/>
        <end position="178"/>
    </location>
</feature>
<accession>A0ABD0UTN3</accession>
<dbReference type="Gene3D" id="1.10.1410.10">
    <property type="match status" value="1"/>
</dbReference>
<evidence type="ECO:0000259" key="2">
    <source>
        <dbReference type="Pfam" id="PF22600"/>
    </source>
</evidence>
<keyword evidence="5" id="KW-1185">Reference proteome</keyword>
<dbReference type="Gene3D" id="3.30.460.10">
    <property type="entry name" value="Beta Polymerase, domain 2"/>
    <property type="match status" value="1"/>
</dbReference>
<dbReference type="InterPro" id="IPR058920">
    <property type="entry name" value="PAP-OAS1-bd-rel"/>
</dbReference>
<feature type="region of interest" description="Disordered" evidence="1">
    <location>
        <begin position="843"/>
        <end position="890"/>
    </location>
</feature>
<protein>
    <submittedName>
        <fullName evidence="4">Uncharacterized protein</fullName>
    </submittedName>
</protein>
<feature type="compositionally biased region" description="Basic and acidic residues" evidence="1">
    <location>
        <begin position="765"/>
        <end position="776"/>
    </location>
</feature>
<feature type="compositionally biased region" description="Basic and acidic residues" evidence="1">
    <location>
        <begin position="868"/>
        <end position="883"/>
    </location>
</feature>
<dbReference type="Pfam" id="PF22600">
    <property type="entry name" value="MTPAP-like_central"/>
    <property type="match status" value="1"/>
</dbReference>
<dbReference type="SUPFAM" id="SSF81631">
    <property type="entry name" value="PAP/OAS1 substrate-binding domain"/>
    <property type="match status" value="1"/>
</dbReference>
<organism evidence="4 5">
    <name type="scientific">Dendrobium thyrsiflorum</name>
    <name type="common">Pinecone-like raceme dendrobium</name>
    <name type="synonym">Orchid</name>
    <dbReference type="NCBI Taxonomy" id="117978"/>
    <lineage>
        <taxon>Eukaryota</taxon>
        <taxon>Viridiplantae</taxon>
        <taxon>Streptophyta</taxon>
        <taxon>Embryophyta</taxon>
        <taxon>Tracheophyta</taxon>
        <taxon>Spermatophyta</taxon>
        <taxon>Magnoliopsida</taxon>
        <taxon>Liliopsida</taxon>
        <taxon>Asparagales</taxon>
        <taxon>Orchidaceae</taxon>
        <taxon>Epidendroideae</taxon>
        <taxon>Malaxideae</taxon>
        <taxon>Dendrobiinae</taxon>
        <taxon>Dendrobium</taxon>
    </lineage>
</organism>